<keyword evidence="3" id="KW-1185">Reference proteome</keyword>
<organism evidence="2 3">
    <name type="scientific">Pelomonas nitida</name>
    <dbReference type="NCBI Taxonomy" id="3299027"/>
    <lineage>
        <taxon>Bacteria</taxon>
        <taxon>Pseudomonadati</taxon>
        <taxon>Pseudomonadota</taxon>
        <taxon>Betaproteobacteria</taxon>
        <taxon>Burkholderiales</taxon>
        <taxon>Sphaerotilaceae</taxon>
        <taxon>Roseateles</taxon>
    </lineage>
</organism>
<comment type="caution">
    <text evidence="2">The sequence shown here is derived from an EMBL/GenBank/DDBJ whole genome shotgun (WGS) entry which is preliminary data.</text>
</comment>
<dbReference type="RefSeq" id="WP_394490494.1">
    <property type="nucleotide sequence ID" value="NZ_JBIGIA010000017.1"/>
</dbReference>
<keyword evidence="1" id="KW-1133">Transmembrane helix</keyword>
<reference evidence="2 3" key="1">
    <citation type="submission" date="2024-09" db="EMBL/GenBank/DDBJ databases">
        <title>Novel species of the genus Pelomonas and Roseateles isolated from streams.</title>
        <authorList>
            <person name="Lu H."/>
        </authorList>
    </citation>
    <scope>NUCLEOTIDE SEQUENCE [LARGE SCALE GENOMIC DNA]</scope>
    <source>
        <strain evidence="2 3">BYS96W</strain>
    </source>
</reference>
<feature type="transmembrane region" description="Helical" evidence="1">
    <location>
        <begin position="99"/>
        <end position="116"/>
    </location>
</feature>
<accession>A0ABW7GAJ4</accession>
<evidence type="ECO:0000313" key="2">
    <source>
        <dbReference type="EMBL" id="MFG6458977.1"/>
    </source>
</evidence>
<feature type="transmembrane region" description="Helical" evidence="1">
    <location>
        <begin position="137"/>
        <end position="165"/>
    </location>
</feature>
<feature type="transmembrane region" description="Helical" evidence="1">
    <location>
        <begin position="32"/>
        <end position="53"/>
    </location>
</feature>
<protein>
    <submittedName>
        <fullName evidence="2">Uncharacterized protein</fullName>
    </submittedName>
</protein>
<proteinExistence type="predicted"/>
<gene>
    <name evidence="2" type="ORF">ACG00X_19240</name>
</gene>
<keyword evidence="1" id="KW-0472">Membrane</keyword>
<dbReference type="EMBL" id="JBIGIA010000017">
    <property type="protein sequence ID" value="MFG6458977.1"/>
    <property type="molecule type" value="Genomic_DNA"/>
</dbReference>
<evidence type="ECO:0000256" key="1">
    <source>
        <dbReference type="SAM" id="Phobius"/>
    </source>
</evidence>
<feature type="transmembrane region" description="Helical" evidence="1">
    <location>
        <begin position="73"/>
        <end position="93"/>
    </location>
</feature>
<evidence type="ECO:0000313" key="3">
    <source>
        <dbReference type="Proteomes" id="UP001606305"/>
    </source>
</evidence>
<keyword evidence="1" id="KW-0812">Transmembrane</keyword>
<dbReference type="Proteomes" id="UP001606305">
    <property type="component" value="Unassembled WGS sequence"/>
</dbReference>
<name>A0ABW7GAJ4_9BURK</name>
<sequence>MSQDNPYAPPRAAVADIGTGTGTSAGTPCPPLWNPGAAASWSLLFSPLFGALLHMKNWQAMGEPEKAAASKTWAIATAAFLVLSIVLAVALPESKGADLLGRVGGFALLIAWYYNLGKSQRAVVIARYGEHYPRKGWAKPLGLAVAAMLAFVVVATAVGFAAAMITGAI</sequence>